<dbReference type="EMBL" id="LR593886">
    <property type="protein sequence ID" value="VTR93725.1"/>
    <property type="molecule type" value="Genomic_DNA"/>
</dbReference>
<gene>
    <name evidence="2" type="ORF">SOIL9_39890</name>
</gene>
<reference evidence="2 3" key="1">
    <citation type="submission" date="2019-05" db="EMBL/GenBank/DDBJ databases">
        <authorList>
            <consortium name="Science for Life Laboratories"/>
        </authorList>
    </citation>
    <scope>NUCLEOTIDE SEQUENCE [LARGE SCALE GENOMIC DNA]</scope>
    <source>
        <strain evidence="2">Soil9</strain>
    </source>
</reference>
<feature type="signal peptide" evidence="1">
    <location>
        <begin position="1"/>
        <end position="29"/>
    </location>
</feature>
<name>A0A6P2D031_9BACT</name>
<keyword evidence="3" id="KW-1185">Reference proteome</keyword>
<dbReference type="KEGG" id="gms:SOIL9_39890"/>
<accession>A0A6P2D031</accession>
<organism evidence="2 3">
    <name type="scientific">Gemmata massiliana</name>
    <dbReference type="NCBI Taxonomy" id="1210884"/>
    <lineage>
        <taxon>Bacteria</taxon>
        <taxon>Pseudomonadati</taxon>
        <taxon>Planctomycetota</taxon>
        <taxon>Planctomycetia</taxon>
        <taxon>Gemmatales</taxon>
        <taxon>Gemmataceae</taxon>
        <taxon>Gemmata</taxon>
    </lineage>
</organism>
<sequence length="204" mass="22800">MGTRRVVTLRVVAITVCAVALGQTGCATAPPLDNPLTVRRAEVENPVLVSPGQPTAESYREVFEKVIEVLDDYFELQTPNAYEGRITTKPRVAPGYEQFWKAGNPDPRQRLLATFQSVRQVATVEIRAGERGGYLVYVVVDKELEDVPRPAHATVGNAVFQESPTVDRQLEVVTPETASTRAWFKVGRDFAFEQEILRRIRNCK</sequence>
<feature type="chain" id="PRO_5026922155" description="Lipoprotein" evidence="1">
    <location>
        <begin position="30"/>
        <end position="204"/>
    </location>
</feature>
<evidence type="ECO:0000313" key="2">
    <source>
        <dbReference type="EMBL" id="VTR93725.1"/>
    </source>
</evidence>
<dbReference type="Proteomes" id="UP000464178">
    <property type="component" value="Chromosome"/>
</dbReference>
<evidence type="ECO:0000256" key="1">
    <source>
        <dbReference type="SAM" id="SignalP"/>
    </source>
</evidence>
<keyword evidence="1" id="KW-0732">Signal</keyword>
<dbReference type="RefSeq" id="WP_162668407.1">
    <property type="nucleotide sequence ID" value="NZ_LR593886.1"/>
</dbReference>
<evidence type="ECO:0008006" key="4">
    <source>
        <dbReference type="Google" id="ProtNLM"/>
    </source>
</evidence>
<protein>
    <recommendedName>
        <fullName evidence="4">Lipoprotein</fullName>
    </recommendedName>
</protein>
<dbReference type="AlphaFoldDB" id="A0A6P2D031"/>
<proteinExistence type="predicted"/>
<evidence type="ECO:0000313" key="3">
    <source>
        <dbReference type="Proteomes" id="UP000464178"/>
    </source>
</evidence>